<proteinExistence type="predicted"/>
<reference evidence="1" key="1">
    <citation type="submission" date="2022-09" db="EMBL/GenBank/DDBJ databases">
        <title>Intensive care unit water sources are persistently colonized with multi-drug resistant bacteria and are the site of extensive horizontal gene transfer of antibiotic resistance genes.</title>
        <authorList>
            <person name="Diorio-Toth L."/>
        </authorList>
    </citation>
    <scope>NUCLEOTIDE SEQUENCE</scope>
    <source>
        <strain evidence="1">GD03918</strain>
    </source>
</reference>
<gene>
    <name evidence="1" type="ORF">N5C89_29330</name>
</gene>
<dbReference type="EMBL" id="JAOCBF010000072">
    <property type="protein sequence ID" value="MDH0966943.1"/>
    <property type="molecule type" value="Genomic_DNA"/>
</dbReference>
<protein>
    <submittedName>
        <fullName evidence="1">Uncharacterized protein</fullName>
    </submittedName>
</protein>
<sequence>MITLQQYDNGYYALYVDDKVRIETPYLFETLDEVELIVETRDFKKREIEWHIESIPLEEQYYHEIDSLRNVILKALST</sequence>
<comment type="caution">
    <text evidence="1">The sequence shown here is derived from an EMBL/GenBank/DDBJ whole genome shotgun (WGS) entry which is preliminary data.</text>
</comment>
<dbReference type="RefSeq" id="WP_279944945.1">
    <property type="nucleotide sequence ID" value="NZ_JAOCBF010000072.1"/>
</dbReference>
<dbReference type="Proteomes" id="UP001159937">
    <property type="component" value="Unassembled WGS sequence"/>
</dbReference>
<accession>A0AAJ1NUA3</accession>
<dbReference type="AlphaFoldDB" id="A0AAJ1NUA3"/>
<evidence type="ECO:0000313" key="2">
    <source>
        <dbReference type="Proteomes" id="UP001159937"/>
    </source>
</evidence>
<name>A0AAJ1NUA3_9ENTR</name>
<organism evidence="1 2">
    <name type="scientific">Klebsiella michiganensis</name>
    <dbReference type="NCBI Taxonomy" id="1134687"/>
    <lineage>
        <taxon>Bacteria</taxon>
        <taxon>Pseudomonadati</taxon>
        <taxon>Pseudomonadota</taxon>
        <taxon>Gammaproteobacteria</taxon>
        <taxon>Enterobacterales</taxon>
        <taxon>Enterobacteriaceae</taxon>
        <taxon>Klebsiella/Raoultella group</taxon>
        <taxon>Klebsiella</taxon>
    </lineage>
</organism>
<evidence type="ECO:0000313" key="1">
    <source>
        <dbReference type="EMBL" id="MDH0966943.1"/>
    </source>
</evidence>